<accession>A0ABD1J2Y0</accession>
<sequence length="236" mass="26690">MSFMNALCCCFNSTENSNIQTNERQPLLHGQPQSARQSRTAHETSHRSGRFIARHVGIPELDQRFEDVAEMFNLQQGHREAMVECLNTLRHRYHCSHGDGLSECLKRIKEEHAGTHHISLHMKGYDFSLAVVPNSEVPAKLHSSQESIRALCQASKAIVAAATKLQEMIGWLTKAEEQLSNQVLQVAPAYQEQRRLEDNLRENLQQCHRARELSSAYREEAGKLLNEVALLSGVNP</sequence>
<reference evidence="2 3" key="1">
    <citation type="submission" date="2024-09" db="EMBL/GenBank/DDBJ databases">
        <title>A chromosome-level genome assembly of Gray's grenadier anchovy, Coilia grayii.</title>
        <authorList>
            <person name="Fu Z."/>
        </authorList>
    </citation>
    <scope>NUCLEOTIDE SEQUENCE [LARGE SCALE GENOMIC DNA]</scope>
    <source>
        <strain evidence="2">G4</strain>
        <tissue evidence="2">Muscle</tissue>
    </source>
</reference>
<name>A0ABD1J2Y0_9TELE</name>
<organism evidence="2 3">
    <name type="scientific">Coilia grayii</name>
    <name type="common">Gray's grenadier anchovy</name>
    <dbReference type="NCBI Taxonomy" id="363190"/>
    <lineage>
        <taxon>Eukaryota</taxon>
        <taxon>Metazoa</taxon>
        <taxon>Chordata</taxon>
        <taxon>Craniata</taxon>
        <taxon>Vertebrata</taxon>
        <taxon>Euteleostomi</taxon>
        <taxon>Actinopterygii</taxon>
        <taxon>Neopterygii</taxon>
        <taxon>Teleostei</taxon>
        <taxon>Clupei</taxon>
        <taxon>Clupeiformes</taxon>
        <taxon>Clupeoidei</taxon>
        <taxon>Engraulidae</taxon>
        <taxon>Coilinae</taxon>
        <taxon>Coilia</taxon>
    </lineage>
</organism>
<gene>
    <name evidence="2" type="ORF">ACEWY4_024433</name>
</gene>
<evidence type="ECO:0000313" key="2">
    <source>
        <dbReference type="EMBL" id="KAL2080640.1"/>
    </source>
</evidence>
<keyword evidence="3" id="KW-1185">Reference proteome</keyword>
<evidence type="ECO:0000313" key="3">
    <source>
        <dbReference type="Proteomes" id="UP001591681"/>
    </source>
</evidence>
<dbReference type="Proteomes" id="UP001591681">
    <property type="component" value="Unassembled WGS sequence"/>
</dbReference>
<dbReference type="EMBL" id="JBHFQA010000021">
    <property type="protein sequence ID" value="KAL2080640.1"/>
    <property type="molecule type" value="Genomic_DNA"/>
</dbReference>
<proteinExistence type="predicted"/>
<protein>
    <submittedName>
        <fullName evidence="2">Uncharacterized protein</fullName>
    </submittedName>
</protein>
<evidence type="ECO:0000256" key="1">
    <source>
        <dbReference type="SAM" id="MobiDB-lite"/>
    </source>
</evidence>
<feature type="region of interest" description="Disordered" evidence="1">
    <location>
        <begin position="21"/>
        <end position="49"/>
    </location>
</feature>
<dbReference type="AlphaFoldDB" id="A0ABD1J2Y0"/>
<comment type="caution">
    <text evidence="2">The sequence shown here is derived from an EMBL/GenBank/DDBJ whole genome shotgun (WGS) entry which is preliminary data.</text>
</comment>